<comment type="cofactor">
    <cofactor evidence="1">
        <name>Mo-bis(molybdopterin guanine dinucleotide)</name>
        <dbReference type="ChEBI" id="CHEBI:60539"/>
    </cofactor>
</comment>
<dbReference type="InterPro" id="IPR006963">
    <property type="entry name" value="Mopterin_OxRdtase_4Fe-4S_dom"/>
</dbReference>
<accession>A0A0C5VVE2</accession>
<reference evidence="12 13" key="1">
    <citation type="submission" date="2014-01" db="EMBL/GenBank/DDBJ databases">
        <title>Full genme sequencing of cellulolytic bacterium Gynuella sunshinyii YC6258T gen. nov., sp. nov.</title>
        <authorList>
            <person name="Khan H."/>
            <person name="Chung E.J."/>
            <person name="Chung Y.R."/>
        </authorList>
    </citation>
    <scope>NUCLEOTIDE SEQUENCE [LARGE SCALE GENOMIC DNA]</scope>
    <source>
        <strain evidence="12 13">YC6258</strain>
    </source>
</reference>
<dbReference type="Gene3D" id="2.40.40.20">
    <property type="match status" value="1"/>
</dbReference>
<dbReference type="Pfam" id="PF01568">
    <property type="entry name" value="Molydop_binding"/>
    <property type="match status" value="1"/>
</dbReference>
<dbReference type="PROSITE" id="PS51669">
    <property type="entry name" value="4FE4S_MOW_BIS_MGD"/>
    <property type="match status" value="1"/>
</dbReference>
<dbReference type="Proteomes" id="UP000032266">
    <property type="component" value="Chromosome"/>
</dbReference>
<protein>
    <submittedName>
        <fullName evidence="12">Anaerobic dehydrogenase, typically selenocysteine-containing</fullName>
        <ecNumber evidence="12">1.7.99.4</ecNumber>
    </submittedName>
</protein>
<dbReference type="GO" id="GO:0051539">
    <property type="term" value="F:4 iron, 4 sulfur cluster binding"/>
    <property type="evidence" value="ECO:0007669"/>
    <property type="project" value="UniProtKB-KW"/>
</dbReference>
<keyword evidence="8" id="KW-0408">Iron</keyword>
<gene>
    <name evidence="12" type="ORF">YC6258_05208</name>
</gene>
<dbReference type="PANTHER" id="PTHR43105">
    <property type="entry name" value="RESPIRATORY NITRATE REDUCTASE"/>
    <property type="match status" value="1"/>
</dbReference>
<evidence type="ECO:0000256" key="5">
    <source>
        <dbReference type="ARBA" id="ARBA00022505"/>
    </source>
</evidence>
<dbReference type="Gene3D" id="1.10.10.1100">
    <property type="entry name" value="BFD-like [2Fe-2S]-binding domain"/>
    <property type="match status" value="1"/>
</dbReference>
<evidence type="ECO:0000256" key="10">
    <source>
        <dbReference type="ARBA" id="ARBA00023063"/>
    </source>
</evidence>
<dbReference type="Pfam" id="PF04324">
    <property type="entry name" value="Fer2_BFD"/>
    <property type="match status" value="1"/>
</dbReference>
<evidence type="ECO:0000313" key="13">
    <source>
        <dbReference type="Proteomes" id="UP000032266"/>
    </source>
</evidence>
<dbReference type="Gene3D" id="3.40.50.740">
    <property type="match status" value="1"/>
</dbReference>
<evidence type="ECO:0000256" key="4">
    <source>
        <dbReference type="ARBA" id="ARBA00022485"/>
    </source>
</evidence>
<dbReference type="InterPro" id="IPR007419">
    <property type="entry name" value="BFD-like_2Fe2S-bd_dom"/>
</dbReference>
<feature type="domain" description="4Fe-4S Mo/W bis-MGD-type" evidence="11">
    <location>
        <begin position="15"/>
        <end position="71"/>
    </location>
</feature>
<dbReference type="GO" id="GO:0016491">
    <property type="term" value="F:oxidoreductase activity"/>
    <property type="evidence" value="ECO:0007669"/>
    <property type="project" value="UniProtKB-KW"/>
</dbReference>
<evidence type="ECO:0000256" key="2">
    <source>
        <dbReference type="ARBA" id="ARBA00001966"/>
    </source>
</evidence>
<dbReference type="GO" id="GO:1990204">
    <property type="term" value="C:oxidoreductase complex"/>
    <property type="evidence" value="ECO:0007669"/>
    <property type="project" value="UniProtKB-ARBA"/>
</dbReference>
<keyword evidence="4" id="KW-0004">4Fe-4S</keyword>
<dbReference type="STRING" id="1445510.YC6258_05208"/>
<evidence type="ECO:0000256" key="9">
    <source>
        <dbReference type="ARBA" id="ARBA00023014"/>
    </source>
</evidence>
<dbReference type="GO" id="GO:0046872">
    <property type="term" value="F:metal ion binding"/>
    <property type="evidence" value="ECO:0007669"/>
    <property type="project" value="UniProtKB-KW"/>
</dbReference>
<comment type="similarity">
    <text evidence="3">Belongs to the prokaryotic molybdopterin-containing oxidoreductase family. NasA/NapA/NarB subfamily.</text>
</comment>
<dbReference type="PROSITE" id="PS00551">
    <property type="entry name" value="MOLYBDOPTERIN_PROK_1"/>
    <property type="match status" value="1"/>
</dbReference>
<organism evidence="12 13">
    <name type="scientific">Gynuella sunshinyii YC6258</name>
    <dbReference type="NCBI Taxonomy" id="1445510"/>
    <lineage>
        <taxon>Bacteria</taxon>
        <taxon>Pseudomonadati</taxon>
        <taxon>Pseudomonadota</taxon>
        <taxon>Gammaproteobacteria</taxon>
        <taxon>Oceanospirillales</taxon>
        <taxon>Saccharospirillaceae</taxon>
        <taxon>Gynuella</taxon>
    </lineage>
</organism>
<keyword evidence="7 12" id="KW-0560">Oxidoreductase</keyword>
<keyword evidence="13" id="KW-1185">Reference proteome</keyword>
<dbReference type="SMART" id="SM00926">
    <property type="entry name" value="Molybdop_Fe4S4"/>
    <property type="match status" value="1"/>
</dbReference>
<dbReference type="Pfam" id="PF04879">
    <property type="entry name" value="Molybdop_Fe4S4"/>
    <property type="match status" value="1"/>
</dbReference>
<dbReference type="PATRIC" id="fig|1445510.3.peg.5171"/>
<proteinExistence type="inferred from homology"/>
<comment type="cofactor">
    <cofactor evidence="2">
        <name>[4Fe-4S] cluster</name>
        <dbReference type="ChEBI" id="CHEBI:49883"/>
    </cofactor>
</comment>
<keyword evidence="10" id="KW-0534">Nitrate assimilation</keyword>
<evidence type="ECO:0000259" key="11">
    <source>
        <dbReference type="PROSITE" id="PS51669"/>
    </source>
</evidence>
<evidence type="ECO:0000256" key="1">
    <source>
        <dbReference type="ARBA" id="ARBA00001942"/>
    </source>
</evidence>
<dbReference type="InterPro" id="IPR009010">
    <property type="entry name" value="Asp_de-COase-like_dom_sf"/>
</dbReference>
<keyword evidence="9" id="KW-0411">Iron-sulfur</keyword>
<dbReference type="CDD" id="cd02754">
    <property type="entry name" value="MopB_Nitrate-R-NapA-like"/>
    <property type="match status" value="1"/>
</dbReference>
<name>A0A0C5VVE2_9GAMM</name>
<dbReference type="GO" id="GO:0042128">
    <property type="term" value="P:nitrate assimilation"/>
    <property type="evidence" value="ECO:0007669"/>
    <property type="project" value="UniProtKB-KW"/>
</dbReference>
<dbReference type="Gene3D" id="3.40.228.10">
    <property type="entry name" value="Dimethylsulfoxide Reductase, domain 2"/>
    <property type="match status" value="1"/>
</dbReference>
<dbReference type="KEGG" id="gsn:YC6258_05208"/>
<dbReference type="InterPro" id="IPR006657">
    <property type="entry name" value="MoPterin_dinucl-bd_dom"/>
</dbReference>
<dbReference type="SUPFAM" id="SSF50692">
    <property type="entry name" value="ADC-like"/>
    <property type="match status" value="1"/>
</dbReference>
<dbReference type="AlphaFoldDB" id="A0A0C5VVE2"/>
<dbReference type="EMBL" id="CP007142">
    <property type="protein sequence ID" value="AJQ97238.1"/>
    <property type="molecule type" value="Genomic_DNA"/>
</dbReference>
<sequence>MSSSSSFSSVSVMSSRIIDTTCAYCGVGCGMTAEVENQSIIALTGDTHHPANHGRLCVKGSTLADTVRTEGRLTQPSVSGQPVSWNEAISTVAKGFSDTIARYGADAVAFYVSGQLLTEDYYVANKLMKGYIGSANIDTNSRLCMSSSVAGHKRAFGSDTVPNSYEDLEQARLIVLTGSNTAWCHPVLFQRIKHARQKNPELKVVVIDPRETDTLAIADLHINLKAGTDVALFNGLFNYLVQQDRLDHQYLHDHVNGFEQTQTQLAGQQRSIADVAQQCDVDENRIQQFYDWFTNTEQVVTCYSQGVNQSSRGTDKVNSILNCHLITGRIGKPGCGPLSLTGQPNAMGGREVGGLANTLAAHMDFKEEDIATVQQFWNSPTIARQPGLKAVDLFSAVDSGRIKAIWIMATNPVVSLPNASIVSRALQRCEFVVVSDIVAQGDTSAFADVLLPAAGWGEKDGTVTNSERRISRQRRLLPSPGEARPDWRIICDVAIAMGFQQGFEFNSPADIFREHARLSGYQNHGQRDFDISALAEISDGEYDTLMPVQWPVNQQYPDGCKRLFKAGGFFTPNRKAQLIATTCHPPQYATDQEYPLQLNSGRSRDHWHTMTRTELAVTLNRHRSEPWVEIHPDTAVQYGIEAGHWIRIDSQWGNIRVRATISKRIRPEQIFVPIHWSRQLANSAWLGAVVNPAVDPFSGQPESKHTPVRICSWQPAWQAKLLTRKALPLPAVDYCVRERTSFGFIYHLAGDETIDHWQSWLFQQFSDIPGGLQVVTQRNAEPMTLRLSLLHQQQLFAALLVQQHDPFNRQWLTELFNRSTLDGEQMAMLLSDDEQLANDPGETVCSCHAVGKNTIINAIQSQRLSSEKEVGHCTRAGTNCGSCLPEIRALLQAQQGLMMELENT</sequence>
<evidence type="ECO:0000256" key="3">
    <source>
        <dbReference type="ARBA" id="ARBA00008747"/>
    </source>
</evidence>
<dbReference type="GO" id="GO:0045333">
    <property type="term" value="P:cellular respiration"/>
    <property type="evidence" value="ECO:0007669"/>
    <property type="project" value="UniProtKB-ARBA"/>
</dbReference>
<dbReference type="InterPro" id="IPR041957">
    <property type="entry name" value="CT_Nitrate-R-NapA-like"/>
</dbReference>
<evidence type="ECO:0000256" key="6">
    <source>
        <dbReference type="ARBA" id="ARBA00022723"/>
    </source>
</evidence>
<dbReference type="CDD" id="cd02791">
    <property type="entry name" value="MopB_CT_Nitrate-R-NapA-like"/>
    <property type="match status" value="1"/>
</dbReference>
<dbReference type="Gene3D" id="2.20.25.90">
    <property type="entry name" value="ADC-like domains"/>
    <property type="match status" value="1"/>
</dbReference>
<dbReference type="InterPro" id="IPR006656">
    <property type="entry name" value="Mopterin_OxRdtase"/>
</dbReference>
<evidence type="ECO:0000256" key="8">
    <source>
        <dbReference type="ARBA" id="ARBA00023004"/>
    </source>
</evidence>
<dbReference type="HOGENOM" id="CLU_000422_13_4_6"/>
<dbReference type="SUPFAM" id="SSF53706">
    <property type="entry name" value="Formate dehydrogenase/DMSO reductase, domains 1-3"/>
    <property type="match status" value="1"/>
</dbReference>
<dbReference type="InterPro" id="IPR041854">
    <property type="entry name" value="BFD-like_2Fe2S-bd_dom_sf"/>
</dbReference>
<dbReference type="GO" id="GO:0043546">
    <property type="term" value="F:molybdopterin cofactor binding"/>
    <property type="evidence" value="ECO:0007669"/>
    <property type="project" value="InterPro"/>
</dbReference>
<dbReference type="EC" id="1.7.99.4" evidence="12"/>
<dbReference type="PANTHER" id="PTHR43105:SF9">
    <property type="entry name" value="NADPH-FE(3+) OXIDOREDUCTASE SUBUNIT ALPHA"/>
    <property type="match status" value="1"/>
</dbReference>
<evidence type="ECO:0000313" key="12">
    <source>
        <dbReference type="EMBL" id="AJQ97238.1"/>
    </source>
</evidence>
<dbReference type="InterPro" id="IPR027467">
    <property type="entry name" value="MopterinOxRdtase_cofactor_BS"/>
</dbReference>
<keyword evidence="5" id="KW-0500">Molybdenum</keyword>
<dbReference type="Pfam" id="PF00384">
    <property type="entry name" value="Molybdopterin"/>
    <property type="match status" value="1"/>
</dbReference>
<evidence type="ECO:0000256" key="7">
    <source>
        <dbReference type="ARBA" id="ARBA00023002"/>
    </source>
</evidence>
<keyword evidence="6" id="KW-0479">Metal-binding</keyword>
<dbReference type="InterPro" id="IPR050123">
    <property type="entry name" value="Prok_molybdopt-oxidoreductase"/>
</dbReference>
<dbReference type="GO" id="GO:0016020">
    <property type="term" value="C:membrane"/>
    <property type="evidence" value="ECO:0007669"/>
    <property type="project" value="TreeGrafter"/>
</dbReference>